<dbReference type="PROSITE" id="PS51257">
    <property type="entry name" value="PROKAR_LIPOPROTEIN"/>
    <property type="match status" value="1"/>
</dbReference>
<feature type="chain" id="PRO_5037502559" description="Lipoprotein" evidence="2">
    <location>
        <begin position="23"/>
        <end position="324"/>
    </location>
</feature>
<feature type="compositionally biased region" description="Basic and acidic residues" evidence="1">
    <location>
        <begin position="63"/>
        <end position="77"/>
    </location>
</feature>
<feature type="region of interest" description="Disordered" evidence="1">
    <location>
        <begin position="20"/>
        <end position="86"/>
    </location>
</feature>
<gene>
    <name evidence="3" type="ORF">J2TS6_13270</name>
</gene>
<evidence type="ECO:0000313" key="3">
    <source>
        <dbReference type="EMBL" id="GIO30186.1"/>
    </source>
</evidence>
<comment type="caution">
    <text evidence="3">The sequence shown here is derived from an EMBL/GenBank/DDBJ whole genome shotgun (WGS) entry which is preliminary data.</text>
</comment>
<keyword evidence="4" id="KW-1185">Reference proteome</keyword>
<feature type="signal peptide" evidence="2">
    <location>
        <begin position="1"/>
        <end position="22"/>
    </location>
</feature>
<proteinExistence type="predicted"/>
<dbReference type="AlphaFoldDB" id="A0A919XCJ4"/>
<evidence type="ECO:0000313" key="4">
    <source>
        <dbReference type="Proteomes" id="UP000679779"/>
    </source>
</evidence>
<dbReference type="RefSeq" id="WP_212957657.1">
    <property type="nucleotide sequence ID" value="NZ_BORQ01000001.1"/>
</dbReference>
<sequence length="324" mass="34810">MKKLLFLVLAACMIGGCSGTKAEKSDQGAGSAKDGISGEAVNGGSKPEAGGASGKGPDETDSENGKDAETAQRDNESGSKPYLDTTQLQNTYGFADNTGKYILSYENTENADLNKAIGKNGQVLSVKFVKKQARGSQDDGRQTANNFHQVPGLLFEVEGGKAQPNETYYLVSGDAFNVESLLKVKEVAAEGADDGLKRNIEETKAQKIEKIWKIADIEPEQAVYLVQFKKQGRKVTASLVLVQGDRIAAKDFTADYDPISTWRVDDGGEVVPEMFSFLFAASSREGTVLAVAWAGAEGENEHIYKQQGTELVDLNLSSGRYMVP</sequence>
<evidence type="ECO:0008006" key="5">
    <source>
        <dbReference type="Google" id="ProtNLM"/>
    </source>
</evidence>
<protein>
    <recommendedName>
        <fullName evidence="5">Lipoprotein</fullName>
    </recommendedName>
</protein>
<dbReference type="EMBL" id="BORQ01000001">
    <property type="protein sequence ID" value="GIO30186.1"/>
    <property type="molecule type" value="Genomic_DNA"/>
</dbReference>
<evidence type="ECO:0000256" key="1">
    <source>
        <dbReference type="SAM" id="MobiDB-lite"/>
    </source>
</evidence>
<accession>A0A919XCJ4</accession>
<organism evidence="3 4">
    <name type="scientific">Paenibacillus albilobatus</name>
    <dbReference type="NCBI Taxonomy" id="2716884"/>
    <lineage>
        <taxon>Bacteria</taxon>
        <taxon>Bacillati</taxon>
        <taxon>Bacillota</taxon>
        <taxon>Bacilli</taxon>
        <taxon>Bacillales</taxon>
        <taxon>Paenibacillaceae</taxon>
        <taxon>Paenibacillus</taxon>
    </lineage>
</organism>
<name>A0A919XCJ4_9BACL</name>
<dbReference type="Proteomes" id="UP000679779">
    <property type="component" value="Unassembled WGS sequence"/>
</dbReference>
<keyword evidence="2" id="KW-0732">Signal</keyword>
<evidence type="ECO:0000256" key="2">
    <source>
        <dbReference type="SAM" id="SignalP"/>
    </source>
</evidence>
<reference evidence="3" key="1">
    <citation type="submission" date="2021-03" db="EMBL/GenBank/DDBJ databases">
        <title>Antimicrobial resistance genes in bacteria isolated from Japanese honey, and their potential for conferring macrolide and lincosamide resistance in the American foulbrood pathogen Paenibacillus larvae.</title>
        <authorList>
            <person name="Okamoto M."/>
            <person name="Kumagai M."/>
            <person name="Kanamori H."/>
            <person name="Takamatsu D."/>
        </authorList>
    </citation>
    <scope>NUCLEOTIDE SEQUENCE</scope>
    <source>
        <strain evidence="3">J2TS6</strain>
    </source>
</reference>